<comment type="caution">
    <text evidence="1">The sequence shown here is derived from an EMBL/GenBank/DDBJ whole genome shotgun (WGS) entry which is preliminary data.</text>
</comment>
<proteinExistence type="predicted"/>
<dbReference type="Proteomes" id="UP000789366">
    <property type="component" value="Unassembled WGS sequence"/>
</dbReference>
<name>A0ACA9M7W4_9GLOM</name>
<accession>A0ACA9M7W4</accession>
<protein>
    <submittedName>
        <fullName evidence="1">970_t:CDS:1</fullName>
    </submittedName>
</protein>
<dbReference type="EMBL" id="CAJVPW010006750">
    <property type="protein sequence ID" value="CAG8572907.1"/>
    <property type="molecule type" value="Genomic_DNA"/>
</dbReference>
<organism evidence="1 2">
    <name type="scientific">Cetraspora pellucida</name>
    <dbReference type="NCBI Taxonomy" id="1433469"/>
    <lineage>
        <taxon>Eukaryota</taxon>
        <taxon>Fungi</taxon>
        <taxon>Fungi incertae sedis</taxon>
        <taxon>Mucoromycota</taxon>
        <taxon>Glomeromycotina</taxon>
        <taxon>Glomeromycetes</taxon>
        <taxon>Diversisporales</taxon>
        <taxon>Gigasporaceae</taxon>
        <taxon>Cetraspora</taxon>
    </lineage>
</organism>
<evidence type="ECO:0000313" key="2">
    <source>
        <dbReference type="Proteomes" id="UP000789366"/>
    </source>
</evidence>
<sequence>GFSLTTNSFQAQVSTIYKIPKHRIQQKIAAIERERPFSNFLTDNFERQHTYLRISLTEKCNLRCTYCMPAEGVELTPSHELLSTKEIVRLASLFVSQGVNKIRLTGGEPTVRKDLVDLVGNFSELGKLKQYGLKTLAMTSNGIALRRKLPELVKNGLNLLNVSVDTLDPFKFELITRRKESIDQAVTLGLRPLKINCVVVRGVNDQEVIDFIEMTRTKFVDVRFIEYMPFDGNKWNKQKFVPYSEMLDNIQSKYDVMKLPDDAHDTSKAYQVPGHVGQFGFITSMTNHFCGTCNRLRITADGNLKVCLFGNAEVSLRDLLRENVPDHQLLEIIGAAVKNKKKQHADNIEQLLAAKKSWNKKKPTIMSSIQPTIYSPHYFYQLDKTFIQSRTFSSKSKKSESSHMSQNTTNSDTPILSHVDPSSGRASMVNVSIKSPTIRTATASGKIRVGREAFDLIQANLMKKGDVLTVSQIAGINAAKQTGYLIPLCHNLLLSHVSVDLKLEQDYSIEIVAKVECEGRTGVEMEALTAVSIAALTVFDMCKSVSKNMVIENIKLLEKTGGKSGTWRSKENK</sequence>
<reference evidence="1" key="1">
    <citation type="submission" date="2021-06" db="EMBL/GenBank/DDBJ databases">
        <authorList>
            <person name="Kallberg Y."/>
            <person name="Tangrot J."/>
            <person name="Rosling A."/>
        </authorList>
    </citation>
    <scope>NUCLEOTIDE SEQUENCE</scope>
    <source>
        <strain evidence="1">28 12/20/2015</strain>
    </source>
</reference>
<gene>
    <name evidence="1" type="ORF">SPELUC_LOCUS6064</name>
</gene>
<keyword evidence="2" id="KW-1185">Reference proteome</keyword>
<evidence type="ECO:0000313" key="1">
    <source>
        <dbReference type="EMBL" id="CAG8572907.1"/>
    </source>
</evidence>
<feature type="non-terminal residue" evidence="1">
    <location>
        <position position="1"/>
    </location>
</feature>